<reference evidence="2 3" key="1">
    <citation type="journal article" date="2018" name="Front. Plant Sci.">
        <title>Red Clover (Trifolium pratense) and Zigzag Clover (T. medium) - A Picture of Genomic Similarities and Differences.</title>
        <authorList>
            <person name="Dluhosova J."/>
            <person name="Istvanek J."/>
            <person name="Nedelnik J."/>
            <person name="Repkova J."/>
        </authorList>
    </citation>
    <scope>NUCLEOTIDE SEQUENCE [LARGE SCALE GENOMIC DNA]</scope>
    <source>
        <strain evidence="3">cv. 10/8</strain>
        <tissue evidence="2">Leaf</tissue>
    </source>
</reference>
<feature type="region of interest" description="Disordered" evidence="1">
    <location>
        <begin position="1"/>
        <end position="104"/>
    </location>
</feature>
<feature type="non-terminal residue" evidence="2">
    <location>
        <position position="104"/>
    </location>
</feature>
<accession>A0A392SEP9</accession>
<evidence type="ECO:0000313" key="2">
    <source>
        <dbReference type="EMBL" id="MCI47368.1"/>
    </source>
</evidence>
<comment type="caution">
    <text evidence="2">The sequence shown here is derived from an EMBL/GenBank/DDBJ whole genome shotgun (WGS) entry which is preliminary data.</text>
</comment>
<protein>
    <submittedName>
        <fullName evidence="2">Uncharacterized protein</fullName>
    </submittedName>
</protein>
<proteinExistence type="predicted"/>
<dbReference type="Proteomes" id="UP000265520">
    <property type="component" value="Unassembled WGS sequence"/>
</dbReference>
<feature type="compositionally biased region" description="Basic and acidic residues" evidence="1">
    <location>
        <begin position="28"/>
        <end position="59"/>
    </location>
</feature>
<name>A0A392SEP9_9FABA</name>
<sequence>PPAPEVDLYKPRKRKRKQNTSEGEEEEPKIKDIKKEAVTTSESVKEQVVKEKVVAEKAKKKDRKRKFSGIKIDEGRSKMKDDKASKQNESSGTESDDVPLAQRL</sequence>
<organism evidence="2 3">
    <name type="scientific">Trifolium medium</name>
    <dbReference type="NCBI Taxonomy" id="97028"/>
    <lineage>
        <taxon>Eukaryota</taxon>
        <taxon>Viridiplantae</taxon>
        <taxon>Streptophyta</taxon>
        <taxon>Embryophyta</taxon>
        <taxon>Tracheophyta</taxon>
        <taxon>Spermatophyta</taxon>
        <taxon>Magnoliopsida</taxon>
        <taxon>eudicotyledons</taxon>
        <taxon>Gunneridae</taxon>
        <taxon>Pentapetalae</taxon>
        <taxon>rosids</taxon>
        <taxon>fabids</taxon>
        <taxon>Fabales</taxon>
        <taxon>Fabaceae</taxon>
        <taxon>Papilionoideae</taxon>
        <taxon>50 kb inversion clade</taxon>
        <taxon>NPAAA clade</taxon>
        <taxon>Hologalegina</taxon>
        <taxon>IRL clade</taxon>
        <taxon>Trifolieae</taxon>
        <taxon>Trifolium</taxon>
    </lineage>
</organism>
<evidence type="ECO:0000313" key="3">
    <source>
        <dbReference type="Proteomes" id="UP000265520"/>
    </source>
</evidence>
<feature type="non-terminal residue" evidence="2">
    <location>
        <position position="1"/>
    </location>
</feature>
<keyword evidence="3" id="KW-1185">Reference proteome</keyword>
<feature type="compositionally biased region" description="Basic and acidic residues" evidence="1">
    <location>
        <begin position="71"/>
        <end position="86"/>
    </location>
</feature>
<evidence type="ECO:0000256" key="1">
    <source>
        <dbReference type="SAM" id="MobiDB-lite"/>
    </source>
</evidence>
<dbReference type="AlphaFoldDB" id="A0A392SEP9"/>
<dbReference type="EMBL" id="LXQA010371551">
    <property type="protein sequence ID" value="MCI47368.1"/>
    <property type="molecule type" value="Genomic_DNA"/>
</dbReference>